<dbReference type="STRING" id="946333.A4W93_08510"/>
<keyword evidence="3" id="KW-1003">Cell membrane</keyword>
<comment type="similarity">
    <text evidence="2">Belongs to the Rht family.</text>
</comment>
<evidence type="ECO:0000313" key="8">
    <source>
        <dbReference type="Proteomes" id="UP000193427"/>
    </source>
</evidence>
<gene>
    <name evidence="7" type="ORF">A4W93_08510</name>
</gene>
<dbReference type="InterPro" id="IPR001123">
    <property type="entry name" value="LeuE-type"/>
</dbReference>
<dbReference type="OrthoDB" id="9784202at2"/>
<comment type="subcellular location">
    <subcellularLocation>
        <location evidence="1">Cell membrane</location>
        <topology evidence="1">Multi-pass membrane protein</topology>
    </subcellularLocation>
</comment>
<protein>
    <submittedName>
        <fullName evidence="7">Uncharacterized protein</fullName>
    </submittedName>
</protein>
<dbReference type="Pfam" id="PF01810">
    <property type="entry name" value="LysE"/>
    <property type="match status" value="1"/>
</dbReference>
<keyword evidence="6" id="KW-0472">Membrane</keyword>
<evidence type="ECO:0000313" key="7">
    <source>
        <dbReference type="EMBL" id="ARN19952.1"/>
    </source>
</evidence>
<dbReference type="PIRSF" id="PIRSF006324">
    <property type="entry name" value="LeuE"/>
    <property type="match status" value="1"/>
</dbReference>
<evidence type="ECO:0000256" key="5">
    <source>
        <dbReference type="ARBA" id="ARBA00022989"/>
    </source>
</evidence>
<evidence type="ECO:0000256" key="6">
    <source>
        <dbReference type="ARBA" id="ARBA00023136"/>
    </source>
</evidence>
<dbReference type="KEGG" id="rgu:A4W93_08510"/>
<keyword evidence="4" id="KW-0812">Transmembrane</keyword>
<sequence>MSFDAWLLYAAAVLVLTLTPGPAVLMCVTNGVNHGARLTLASALGSITAVLGIMACSAVGLGAVLAASETLFHAIKWAGAAYLIYIGITTFRSSASSFDVPDQARSAGTVRALYVQGLLVGASNPKALLFFTAFFPQFIDPLAPRMPQFLAMGATFVAFELTCLMVYATFAARLAPWLRERGRARLFNRVSGATFIGAGFLLATIRRASTP</sequence>
<evidence type="ECO:0000256" key="3">
    <source>
        <dbReference type="ARBA" id="ARBA00022475"/>
    </source>
</evidence>
<dbReference type="GO" id="GO:0042970">
    <property type="term" value="F:homoserine transmembrane transporter activity"/>
    <property type="evidence" value="ECO:0007669"/>
    <property type="project" value="TreeGrafter"/>
</dbReference>
<proteinExistence type="inferred from homology"/>
<dbReference type="AlphaFoldDB" id="A0A1W6L6U6"/>
<reference evidence="7 8" key="1">
    <citation type="submission" date="2016-04" db="EMBL/GenBank/DDBJ databases">
        <title>Complete genome sequence of natural rubber-degrading, novel Gram-negative bacterium, Rhizobacter gummiphilus strain NS21.</title>
        <authorList>
            <person name="Tabata M."/>
            <person name="Kasai D."/>
            <person name="Fukuda M."/>
        </authorList>
    </citation>
    <scope>NUCLEOTIDE SEQUENCE [LARGE SCALE GENOMIC DNA]</scope>
    <source>
        <strain evidence="7 8">NS21</strain>
    </source>
</reference>
<dbReference type="GO" id="GO:0005886">
    <property type="term" value="C:plasma membrane"/>
    <property type="evidence" value="ECO:0007669"/>
    <property type="project" value="UniProtKB-SubCell"/>
</dbReference>
<keyword evidence="8" id="KW-1185">Reference proteome</keyword>
<evidence type="ECO:0000256" key="1">
    <source>
        <dbReference type="ARBA" id="ARBA00004651"/>
    </source>
</evidence>
<dbReference type="PANTHER" id="PTHR30086:SF14">
    <property type="entry name" value="HOMOSERINE_HOMOSERINE LACTONE EFFLUX PROTEIN"/>
    <property type="match status" value="1"/>
</dbReference>
<dbReference type="RefSeq" id="WP_085750223.1">
    <property type="nucleotide sequence ID" value="NZ_BSPR01000008.1"/>
</dbReference>
<accession>A0A1W6L6U6</accession>
<evidence type="ECO:0000256" key="2">
    <source>
        <dbReference type="ARBA" id="ARBA00007928"/>
    </source>
</evidence>
<name>A0A1W6L6U6_9BURK</name>
<evidence type="ECO:0000256" key="4">
    <source>
        <dbReference type="ARBA" id="ARBA00022692"/>
    </source>
</evidence>
<dbReference type="EMBL" id="CP015118">
    <property type="protein sequence ID" value="ARN19952.1"/>
    <property type="molecule type" value="Genomic_DNA"/>
</dbReference>
<organism evidence="7 8">
    <name type="scientific">Piscinibacter gummiphilus</name>
    <dbReference type="NCBI Taxonomy" id="946333"/>
    <lineage>
        <taxon>Bacteria</taxon>
        <taxon>Pseudomonadati</taxon>
        <taxon>Pseudomonadota</taxon>
        <taxon>Betaproteobacteria</taxon>
        <taxon>Burkholderiales</taxon>
        <taxon>Sphaerotilaceae</taxon>
        <taxon>Piscinibacter</taxon>
    </lineage>
</organism>
<dbReference type="PANTHER" id="PTHR30086">
    <property type="entry name" value="ARGININE EXPORTER PROTEIN ARGO"/>
    <property type="match status" value="1"/>
</dbReference>
<keyword evidence="5" id="KW-1133">Transmembrane helix</keyword>
<dbReference type="Proteomes" id="UP000193427">
    <property type="component" value="Chromosome"/>
</dbReference>